<name>A0A645GUP9_9ZZZZ</name>
<sequence>MPAGKRIRRESQCNFTTAQPASEAEIITHPIKAVITAKRIPMNDPVNNSSLLNTKTKGITKPELASFIASFPVSHTFASAIPAAANVERATGGVIVDSAPK</sequence>
<organism evidence="1">
    <name type="scientific">bioreactor metagenome</name>
    <dbReference type="NCBI Taxonomy" id="1076179"/>
    <lineage>
        <taxon>unclassified sequences</taxon>
        <taxon>metagenomes</taxon>
        <taxon>ecological metagenomes</taxon>
    </lineage>
</organism>
<dbReference type="AlphaFoldDB" id="A0A645GUP9"/>
<dbReference type="EMBL" id="VSSQ01081642">
    <property type="protein sequence ID" value="MPN30505.1"/>
    <property type="molecule type" value="Genomic_DNA"/>
</dbReference>
<evidence type="ECO:0000313" key="1">
    <source>
        <dbReference type="EMBL" id="MPN30505.1"/>
    </source>
</evidence>
<proteinExistence type="predicted"/>
<protein>
    <submittedName>
        <fullName evidence="1">Uncharacterized protein</fullName>
    </submittedName>
</protein>
<comment type="caution">
    <text evidence="1">The sequence shown here is derived from an EMBL/GenBank/DDBJ whole genome shotgun (WGS) entry which is preliminary data.</text>
</comment>
<accession>A0A645GUP9</accession>
<reference evidence="1" key="1">
    <citation type="submission" date="2019-08" db="EMBL/GenBank/DDBJ databases">
        <authorList>
            <person name="Kucharzyk K."/>
            <person name="Murdoch R.W."/>
            <person name="Higgins S."/>
            <person name="Loffler F."/>
        </authorList>
    </citation>
    <scope>NUCLEOTIDE SEQUENCE</scope>
</reference>
<gene>
    <name evidence="1" type="ORF">SDC9_177976</name>
</gene>